<dbReference type="Pfam" id="PF00001">
    <property type="entry name" value="7tm_1"/>
    <property type="match status" value="1"/>
</dbReference>
<keyword evidence="10 11" id="KW-0807">Transducer</keyword>
<evidence type="ECO:0000256" key="5">
    <source>
        <dbReference type="ARBA" id="ARBA00023040"/>
    </source>
</evidence>
<evidence type="ECO:0000256" key="10">
    <source>
        <dbReference type="ARBA" id="ARBA00023224"/>
    </source>
</evidence>
<dbReference type="InterPro" id="IPR017452">
    <property type="entry name" value="GPCR_Rhodpsn_7TM"/>
</dbReference>
<keyword evidence="8 11" id="KW-0675">Receptor</keyword>
<comment type="subcellular location">
    <subcellularLocation>
        <location evidence="1 11">Cell membrane</location>
        <topology evidence="1 11">Multi-pass membrane protein</topology>
    </subcellularLocation>
</comment>
<dbReference type="PRINTS" id="PR00424">
    <property type="entry name" value="ADENOSINER"/>
</dbReference>
<dbReference type="SUPFAM" id="SSF81321">
    <property type="entry name" value="Family A G protein-coupled receptor-like"/>
    <property type="match status" value="1"/>
</dbReference>
<dbReference type="HOGENOM" id="CLU_009579_11_5_1"/>
<keyword evidence="2 11" id="KW-1003">Cell membrane</keyword>
<sequence length="295" mass="33275">YDPLEYLSVPYTAAELVIAVLATVGNILVCVAIIKNKQLQTVTNYFLVSLAIADICVGSIAIPCAIMTSLGIPQHNLYLCVLMLSVLIMFMQSSIFSLLAIAVERYIAVVLPFQYQNIMTHRNAIIIIIMTWIVACLIGLVPMMGWHKPLPESGFCFFAIVVDMNYVMYFSFLGGILTPLILMFIIYARIFIEAKRQIRRIAADTVHKGRHGKQTASMKKEIKTATSLFLVLFLFTVCWIPLYIMNFCSHLCPQCYVPLPLTLTAIILSHGNSVVNPVLYAYRMKSFRYTFKAIF</sequence>
<dbReference type="GeneTree" id="ENSGT01030000234555"/>
<dbReference type="eggNOG" id="KOG3656">
    <property type="taxonomic scope" value="Eukaryota"/>
</dbReference>
<feature type="transmembrane region" description="Helical" evidence="11">
    <location>
        <begin position="166"/>
        <end position="192"/>
    </location>
</feature>
<reference evidence="14" key="1">
    <citation type="submission" date="2011-08" db="EMBL/GenBank/DDBJ databases">
        <title>The draft genome of Latimeria chalumnae.</title>
        <authorList>
            <person name="Di Palma F."/>
            <person name="Alfoldi J."/>
            <person name="Johnson J."/>
            <person name="Berlin A."/>
            <person name="Gnerre S."/>
            <person name="Jaffe D."/>
            <person name="MacCallum I."/>
            <person name="Young S."/>
            <person name="Walker B.J."/>
            <person name="Lander E."/>
            <person name="Lindblad-Toh K."/>
        </authorList>
    </citation>
    <scope>NUCLEOTIDE SEQUENCE [LARGE SCALE GENOMIC DNA]</scope>
    <source>
        <strain evidence="14">Wild caught</strain>
    </source>
</reference>
<feature type="transmembrane region" description="Helical" evidence="11">
    <location>
        <begin position="257"/>
        <end position="282"/>
    </location>
</feature>
<dbReference type="PRINTS" id="PR00237">
    <property type="entry name" value="GPCRRHODOPSN"/>
</dbReference>
<evidence type="ECO:0000313" key="13">
    <source>
        <dbReference type="Ensembl" id="ENSLACP00000006797.1"/>
    </source>
</evidence>
<dbReference type="AlphaFoldDB" id="H3AAX6"/>
<feature type="transmembrane region" description="Helical" evidence="11">
    <location>
        <begin position="46"/>
        <end position="70"/>
    </location>
</feature>
<dbReference type="PANTHER" id="PTHR24246">
    <property type="entry name" value="OLFACTORY RECEPTOR AND ADENOSINE RECEPTOR"/>
    <property type="match status" value="1"/>
</dbReference>
<accession>H3AAX6</accession>
<organism evidence="13 14">
    <name type="scientific">Latimeria chalumnae</name>
    <name type="common">Coelacanth</name>
    <dbReference type="NCBI Taxonomy" id="7897"/>
    <lineage>
        <taxon>Eukaryota</taxon>
        <taxon>Metazoa</taxon>
        <taxon>Chordata</taxon>
        <taxon>Craniata</taxon>
        <taxon>Vertebrata</taxon>
        <taxon>Euteleostomi</taxon>
        <taxon>Coelacanthiformes</taxon>
        <taxon>Coelacanthidae</taxon>
        <taxon>Latimeria</taxon>
    </lineage>
</organism>
<evidence type="ECO:0000256" key="9">
    <source>
        <dbReference type="ARBA" id="ARBA00023180"/>
    </source>
</evidence>
<evidence type="ECO:0000256" key="6">
    <source>
        <dbReference type="ARBA" id="ARBA00023136"/>
    </source>
</evidence>
<proteinExistence type="inferred from homology"/>
<evidence type="ECO:0000313" key="14">
    <source>
        <dbReference type="Proteomes" id="UP000008672"/>
    </source>
</evidence>
<dbReference type="PROSITE" id="PS00237">
    <property type="entry name" value="G_PROTEIN_RECEP_F1_1"/>
    <property type="match status" value="1"/>
</dbReference>
<dbReference type="Ensembl" id="ENSLACT00000006854.1">
    <property type="protein sequence ID" value="ENSLACP00000006797.1"/>
    <property type="gene ID" value="ENSLACG00000006031.1"/>
</dbReference>
<keyword evidence="5 11" id="KW-0297">G-protein coupled receptor</keyword>
<dbReference type="InParanoid" id="H3AAX6"/>
<name>H3AAX6_LATCH</name>
<evidence type="ECO:0000256" key="1">
    <source>
        <dbReference type="ARBA" id="ARBA00004651"/>
    </source>
</evidence>
<dbReference type="GO" id="GO:0001609">
    <property type="term" value="F:G protein-coupled adenosine receptor activity"/>
    <property type="evidence" value="ECO:0007669"/>
    <property type="project" value="UniProtKB-UniRule"/>
</dbReference>
<feature type="transmembrane region" description="Helical" evidence="11">
    <location>
        <begin position="227"/>
        <end position="245"/>
    </location>
</feature>
<evidence type="ECO:0000256" key="2">
    <source>
        <dbReference type="ARBA" id="ARBA00022475"/>
    </source>
</evidence>
<protein>
    <submittedName>
        <fullName evidence="13">Adenosine receptor B1a</fullName>
    </submittedName>
</protein>
<dbReference type="GO" id="GO:0005886">
    <property type="term" value="C:plasma membrane"/>
    <property type="evidence" value="ECO:0007669"/>
    <property type="project" value="UniProtKB-SubCell"/>
</dbReference>
<feature type="domain" description="G-protein coupled receptors family 1 profile" evidence="12">
    <location>
        <begin position="25"/>
        <end position="280"/>
    </location>
</feature>
<evidence type="ECO:0000259" key="12">
    <source>
        <dbReference type="PROSITE" id="PS50262"/>
    </source>
</evidence>
<dbReference type="STRING" id="7897.ENSLACP00000006797"/>
<feature type="transmembrane region" description="Helical" evidence="11">
    <location>
        <begin position="124"/>
        <end position="146"/>
    </location>
</feature>
<keyword evidence="6 11" id="KW-0472">Membrane</keyword>
<evidence type="ECO:0000256" key="7">
    <source>
        <dbReference type="ARBA" id="ARBA00023157"/>
    </source>
</evidence>
<keyword evidence="14" id="KW-1185">Reference proteome</keyword>
<dbReference type="Gene3D" id="1.20.1070.10">
    <property type="entry name" value="Rhodopsin 7-helix transmembrane proteins"/>
    <property type="match status" value="1"/>
</dbReference>
<evidence type="ECO:0000256" key="8">
    <source>
        <dbReference type="ARBA" id="ARBA00023170"/>
    </source>
</evidence>
<feature type="transmembrane region" description="Helical" evidence="11">
    <location>
        <begin position="12"/>
        <end position="34"/>
    </location>
</feature>
<dbReference type="PROSITE" id="PS50262">
    <property type="entry name" value="G_PROTEIN_RECEP_F1_2"/>
    <property type="match status" value="1"/>
</dbReference>
<dbReference type="Proteomes" id="UP000008672">
    <property type="component" value="Unassembled WGS sequence"/>
</dbReference>
<comment type="similarity">
    <text evidence="11">Belongs to the G-protein coupled receptor 1 family.</text>
</comment>
<evidence type="ECO:0000256" key="4">
    <source>
        <dbReference type="ARBA" id="ARBA00022989"/>
    </source>
</evidence>
<dbReference type="EMBL" id="AFYH01164750">
    <property type="status" value="NOT_ANNOTATED_CDS"/>
    <property type="molecule type" value="Genomic_DNA"/>
</dbReference>
<dbReference type="OMA" id="VMKYGFL"/>
<evidence type="ECO:0000256" key="11">
    <source>
        <dbReference type="RuleBase" id="RU201114"/>
    </source>
</evidence>
<evidence type="ECO:0000256" key="3">
    <source>
        <dbReference type="ARBA" id="ARBA00022692"/>
    </source>
</evidence>
<reference evidence="13" key="2">
    <citation type="submission" date="2025-08" db="UniProtKB">
        <authorList>
            <consortium name="Ensembl"/>
        </authorList>
    </citation>
    <scope>IDENTIFICATION</scope>
</reference>
<keyword evidence="9 11" id="KW-0325">Glycoprotein</keyword>
<keyword evidence="7 11" id="KW-1015">Disulfide bond</keyword>
<dbReference type="InterPro" id="IPR000276">
    <property type="entry name" value="GPCR_Rhodpsn"/>
</dbReference>
<dbReference type="SMART" id="SM01381">
    <property type="entry name" value="7TM_GPCR_Srsx"/>
    <property type="match status" value="1"/>
</dbReference>
<keyword evidence="4 11" id="KW-1133">Transmembrane helix</keyword>
<dbReference type="PANTHER" id="PTHR24246:SF21">
    <property type="entry name" value="G-PROTEIN COUPLED RECEPTORS FAMILY 1 PROFILE DOMAIN-CONTAINING PROTEIN"/>
    <property type="match status" value="1"/>
</dbReference>
<dbReference type="InterPro" id="IPR001634">
    <property type="entry name" value="Adenosn_rcpt"/>
</dbReference>
<reference evidence="13" key="3">
    <citation type="submission" date="2025-09" db="UniProtKB">
        <authorList>
            <consortium name="Ensembl"/>
        </authorList>
    </citation>
    <scope>IDENTIFICATION</scope>
</reference>
<gene>
    <name evidence="13" type="primary">LOC102350655</name>
</gene>
<keyword evidence="3 11" id="KW-0812">Transmembrane</keyword>
<feature type="transmembrane region" description="Helical" evidence="11">
    <location>
        <begin position="76"/>
        <end position="103"/>
    </location>
</feature>